<dbReference type="InterPro" id="IPR036380">
    <property type="entry name" value="Isochorismatase-like_sf"/>
</dbReference>
<dbReference type="Proteomes" id="UP000241048">
    <property type="component" value="Unassembled WGS sequence"/>
</dbReference>
<evidence type="ECO:0000313" key="5">
    <source>
        <dbReference type="Proteomes" id="UP000241048"/>
    </source>
</evidence>
<protein>
    <submittedName>
        <fullName evidence="4">Cysteine hydrolase</fullName>
    </submittedName>
</protein>
<sequence length="214" mass="24128">MAQIKIPKEKVAIVLIEPQNDFLSEGGTMYAHIKEQLAERHVIANLQDLLEKARGQVAKIFYCPFHPFDPGFPELKKGGPACEGLRGIEMDMEADWGTGAWLRGTPGPEIIKELTPQPGDVVVEGKKTLDAFHSTGLDYYLRANEIEYVAFTGFHTDWCVESSARSAYDKGYRVIVINDCTATDTQEEQDFCEKWIFPKIGKVMNHEEFLEALE</sequence>
<proteinExistence type="inferred from homology"/>
<dbReference type="AlphaFoldDB" id="A0A2T3FQH5"/>
<dbReference type="SUPFAM" id="SSF52499">
    <property type="entry name" value="Isochorismatase-like hydrolases"/>
    <property type="match status" value="1"/>
</dbReference>
<evidence type="ECO:0000256" key="1">
    <source>
        <dbReference type="ARBA" id="ARBA00006336"/>
    </source>
</evidence>
<comment type="caution">
    <text evidence="4">The sequence shown here is derived from an EMBL/GenBank/DDBJ whole genome shotgun (WGS) entry which is preliminary data.</text>
</comment>
<organism evidence="4 5">
    <name type="scientific">Clostridium fessum</name>
    <dbReference type="NCBI Taxonomy" id="2126740"/>
    <lineage>
        <taxon>Bacteria</taxon>
        <taxon>Bacillati</taxon>
        <taxon>Bacillota</taxon>
        <taxon>Clostridia</taxon>
        <taxon>Eubacteriales</taxon>
        <taxon>Clostridiaceae</taxon>
        <taxon>Clostridium</taxon>
    </lineage>
</organism>
<keyword evidence="2 4" id="KW-0378">Hydrolase</keyword>
<comment type="similarity">
    <text evidence="1">Belongs to the isochorismatase family.</text>
</comment>
<name>A0A2T3FQH5_9CLOT</name>
<evidence type="ECO:0000259" key="3">
    <source>
        <dbReference type="Pfam" id="PF00857"/>
    </source>
</evidence>
<dbReference type="PANTHER" id="PTHR43540:SF16">
    <property type="entry name" value="ISOCHORISMATASE-LIKE DOMAIN-CONTAINING PROTEIN"/>
    <property type="match status" value="1"/>
</dbReference>
<dbReference type="Gene3D" id="3.40.50.850">
    <property type="entry name" value="Isochorismatase-like"/>
    <property type="match status" value="1"/>
</dbReference>
<dbReference type="InterPro" id="IPR000868">
    <property type="entry name" value="Isochorismatase-like_dom"/>
</dbReference>
<evidence type="ECO:0000256" key="2">
    <source>
        <dbReference type="ARBA" id="ARBA00022801"/>
    </source>
</evidence>
<keyword evidence="5" id="KW-1185">Reference proteome</keyword>
<dbReference type="PANTHER" id="PTHR43540">
    <property type="entry name" value="PEROXYUREIDOACRYLATE/UREIDOACRYLATE AMIDOHYDROLASE-RELATED"/>
    <property type="match status" value="1"/>
</dbReference>
<feature type="domain" description="Isochorismatase-like" evidence="3">
    <location>
        <begin position="12"/>
        <end position="208"/>
    </location>
</feature>
<dbReference type="InterPro" id="IPR050272">
    <property type="entry name" value="Isochorismatase-like_hydrls"/>
</dbReference>
<dbReference type="RefSeq" id="WP_022359990.1">
    <property type="nucleotide sequence ID" value="NZ_DBFBUD010000120.1"/>
</dbReference>
<dbReference type="Pfam" id="PF00857">
    <property type="entry name" value="Isochorismatase"/>
    <property type="match status" value="1"/>
</dbReference>
<reference evidence="4 5" key="1">
    <citation type="submission" date="2018-03" db="EMBL/GenBank/DDBJ databases">
        <title>Lachnoclostridium SNUG30386 gen.nov., sp.nov., isolated from human faeces.</title>
        <authorList>
            <person name="Seo B."/>
            <person name="Jeon K."/>
            <person name="Ko G."/>
        </authorList>
    </citation>
    <scope>NUCLEOTIDE SEQUENCE [LARGE SCALE GENOMIC DNA]</scope>
    <source>
        <strain evidence="4 5">SNUG30386</strain>
    </source>
</reference>
<dbReference type="EMBL" id="PYLO01000002">
    <property type="protein sequence ID" value="PST37501.1"/>
    <property type="molecule type" value="Genomic_DNA"/>
</dbReference>
<dbReference type="GO" id="GO:0016787">
    <property type="term" value="F:hydrolase activity"/>
    <property type="evidence" value="ECO:0007669"/>
    <property type="project" value="UniProtKB-KW"/>
</dbReference>
<dbReference type="CDD" id="cd00431">
    <property type="entry name" value="cysteine_hydrolases"/>
    <property type="match status" value="1"/>
</dbReference>
<accession>A0A2T3FQH5</accession>
<dbReference type="GeneID" id="79841699"/>
<evidence type="ECO:0000313" key="4">
    <source>
        <dbReference type="EMBL" id="PST37501.1"/>
    </source>
</evidence>
<gene>
    <name evidence="4" type="ORF">C7U56_06225</name>
</gene>